<dbReference type="InterPro" id="IPR043128">
    <property type="entry name" value="Rev_trsase/Diguanyl_cyclase"/>
</dbReference>
<dbReference type="Proteomes" id="UP000199391">
    <property type="component" value="Unassembled WGS sequence"/>
</dbReference>
<dbReference type="NCBIfam" id="TIGR00254">
    <property type="entry name" value="GGDEF"/>
    <property type="match status" value="1"/>
</dbReference>
<dbReference type="InterPro" id="IPR001633">
    <property type="entry name" value="EAL_dom"/>
</dbReference>
<reference evidence="4" key="1">
    <citation type="submission" date="2016-10" db="EMBL/GenBank/DDBJ databases">
        <authorList>
            <person name="Varghese N."/>
            <person name="Submissions S."/>
        </authorList>
    </citation>
    <scope>NUCLEOTIDE SEQUENCE [LARGE SCALE GENOMIC DNA]</scope>
    <source>
        <strain evidence="4">CGMCC 1.11014</strain>
    </source>
</reference>
<proteinExistence type="predicted"/>
<dbReference type="Pfam" id="PF00563">
    <property type="entry name" value="EAL"/>
    <property type="match status" value="1"/>
</dbReference>
<dbReference type="Gene3D" id="3.30.70.270">
    <property type="match status" value="1"/>
</dbReference>
<dbReference type="InterPro" id="IPR052155">
    <property type="entry name" value="Biofilm_reg_signaling"/>
</dbReference>
<dbReference type="CDD" id="cd01948">
    <property type="entry name" value="EAL"/>
    <property type="match status" value="1"/>
</dbReference>
<dbReference type="EMBL" id="FPBO01000004">
    <property type="protein sequence ID" value="SFU53467.1"/>
    <property type="molecule type" value="Genomic_DNA"/>
</dbReference>
<dbReference type="PANTHER" id="PTHR44757">
    <property type="entry name" value="DIGUANYLATE CYCLASE DGCP"/>
    <property type="match status" value="1"/>
</dbReference>
<dbReference type="SUPFAM" id="SSF141868">
    <property type="entry name" value="EAL domain-like"/>
    <property type="match status" value="1"/>
</dbReference>
<keyword evidence="4" id="KW-1185">Reference proteome</keyword>
<dbReference type="Gene3D" id="3.20.20.450">
    <property type="entry name" value="EAL domain"/>
    <property type="match status" value="1"/>
</dbReference>
<dbReference type="STRING" id="1035707.SAMN05216552_1004196"/>
<dbReference type="SUPFAM" id="SSF55073">
    <property type="entry name" value="Nucleotide cyclase"/>
    <property type="match status" value="1"/>
</dbReference>
<dbReference type="AlphaFoldDB" id="A0A1I7GYF6"/>
<dbReference type="PROSITE" id="PS50887">
    <property type="entry name" value="GGDEF"/>
    <property type="match status" value="1"/>
</dbReference>
<accession>A0A1I7GYF6</accession>
<evidence type="ECO:0000259" key="1">
    <source>
        <dbReference type="PROSITE" id="PS50883"/>
    </source>
</evidence>
<feature type="domain" description="GGDEF" evidence="2">
    <location>
        <begin position="263"/>
        <end position="396"/>
    </location>
</feature>
<dbReference type="GO" id="GO:0003824">
    <property type="term" value="F:catalytic activity"/>
    <property type="evidence" value="ECO:0007669"/>
    <property type="project" value="UniProtKB-ARBA"/>
</dbReference>
<dbReference type="PANTHER" id="PTHR44757:SF2">
    <property type="entry name" value="BIOFILM ARCHITECTURE MAINTENANCE PROTEIN MBAA"/>
    <property type="match status" value="1"/>
</dbReference>
<gene>
    <name evidence="3" type="ORF">SAMN05216552_1004196</name>
</gene>
<dbReference type="Pfam" id="PF14417">
    <property type="entry name" value="MEDS"/>
    <property type="match status" value="1"/>
</dbReference>
<dbReference type="SMART" id="SM00267">
    <property type="entry name" value="GGDEF"/>
    <property type="match status" value="1"/>
</dbReference>
<dbReference type="SMART" id="SM00052">
    <property type="entry name" value="EAL"/>
    <property type="match status" value="1"/>
</dbReference>
<evidence type="ECO:0000313" key="4">
    <source>
        <dbReference type="Proteomes" id="UP000199391"/>
    </source>
</evidence>
<dbReference type="InterPro" id="IPR025847">
    <property type="entry name" value="MEDS_domain"/>
</dbReference>
<dbReference type="OrthoDB" id="9813903at2"/>
<dbReference type="FunFam" id="3.30.70.270:FF:000001">
    <property type="entry name" value="Diguanylate cyclase domain protein"/>
    <property type="match status" value="1"/>
</dbReference>
<dbReference type="InterPro" id="IPR035919">
    <property type="entry name" value="EAL_sf"/>
</dbReference>
<organism evidence="3 4">
    <name type="scientific">Pseudoduganella namucuonensis</name>
    <dbReference type="NCBI Taxonomy" id="1035707"/>
    <lineage>
        <taxon>Bacteria</taxon>
        <taxon>Pseudomonadati</taxon>
        <taxon>Pseudomonadota</taxon>
        <taxon>Betaproteobacteria</taxon>
        <taxon>Burkholderiales</taxon>
        <taxon>Oxalobacteraceae</taxon>
        <taxon>Telluria group</taxon>
        <taxon>Pseudoduganella</taxon>
    </lineage>
</organism>
<protein>
    <submittedName>
        <fullName evidence="3">Diguanylate cyclase (GGDEF) domain-containing protein</fullName>
    </submittedName>
</protein>
<feature type="domain" description="EAL" evidence="1">
    <location>
        <begin position="405"/>
        <end position="659"/>
    </location>
</feature>
<dbReference type="InterPro" id="IPR029787">
    <property type="entry name" value="Nucleotide_cyclase"/>
</dbReference>
<dbReference type="CDD" id="cd01949">
    <property type="entry name" value="GGDEF"/>
    <property type="match status" value="1"/>
</dbReference>
<dbReference type="Pfam" id="PF00990">
    <property type="entry name" value="GGDEF"/>
    <property type="match status" value="1"/>
</dbReference>
<sequence length="659" mass="73458">MRNHAANEHLVQFYEDDNFLIERLADYVGAALEGGNHGIVIATRAHLDLLDVRLRQRWPGGGGGMAAPPRAYTALEADRMLPLFMADGLPDRQRFHEAIGKVIAAAAQRHPGHVYIFGEMVAILCGAVECQLRSPGGHQAAVQVERYFNELLEHHSFTLLCAYPLSAFPREQDRAMFQEVCALHGEVLPAESYDPQGSADQLRRTVASLQQQAYALACEVHDRRQVERALREVNFDPLTGLPNRSVFLDRLEMEIRKAHRTRTTVALLFIDLDHFKEINDTLGHVIGDRLLKQVGERLVAQVRECDSVSRLGGDEFTVTLSDLGNLNTVTDVAQEILAELSRPFELDGEVAYISGSVGITLYPQDAATTGELVRNADQAMYQSKKLGRNRVCYFTPGLQVAAQTRMTLGNDLRRALDTDQLRVHYQPVVDMADRRIVKAEALLRWQHPERGAISPNEFIPIAEHNGMIVALGDWVFHMALAQAVLWRAQRPRFNISVNVSPAQLYRGNDEQCSLWIERYAAAGRAGHPVMLEITEGMMLTADEGVMVRLNALHQAGIQIALDDFGTGYSSLSYLRKFDLDFIKIDQSFVCDLEHDAAHMALCDAIIVMAHKLDLKVIAEGIETPAQYELLRRAGCDYGQGFLFGRAMPAERFGKLLAGA</sequence>
<dbReference type="InterPro" id="IPR000160">
    <property type="entry name" value="GGDEF_dom"/>
</dbReference>
<name>A0A1I7GYF6_9BURK</name>
<evidence type="ECO:0000313" key="3">
    <source>
        <dbReference type="EMBL" id="SFU53467.1"/>
    </source>
</evidence>
<dbReference type="PROSITE" id="PS50883">
    <property type="entry name" value="EAL"/>
    <property type="match status" value="1"/>
</dbReference>
<evidence type="ECO:0000259" key="2">
    <source>
        <dbReference type="PROSITE" id="PS50887"/>
    </source>
</evidence>